<dbReference type="OrthoDB" id="434648at2759"/>
<gene>
    <name evidence="6" type="ORF">BDW02DRAFT_537819</name>
</gene>
<dbReference type="Pfam" id="PF13535">
    <property type="entry name" value="ATP-grasp_4"/>
    <property type="match status" value="1"/>
</dbReference>
<dbReference type="SUPFAM" id="SSF56059">
    <property type="entry name" value="Glutathione synthetase ATP-binding domain-like"/>
    <property type="match status" value="1"/>
</dbReference>
<dbReference type="Proteomes" id="UP000800040">
    <property type="component" value="Unassembled WGS sequence"/>
</dbReference>
<dbReference type="GO" id="GO:0046872">
    <property type="term" value="F:metal ion binding"/>
    <property type="evidence" value="ECO:0007669"/>
    <property type="project" value="InterPro"/>
</dbReference>
<proteinExistence type="predicted"/>
<evidence type="ECO:0000256" key="3">
    <source>
        <dbReference type="ARBA" id="ARBA00022840"/>
    </source>
</evidence>
<dbReference type="AlphaFoldDB" id="A0A6A5JVW7"/>
<dbReference type="GO" id="GO:0005524">
    <property type="term" value="F:ATP binding"/>
    <property type="evidence" value="ECO:0007669"/>
    <property type="project" value="UniProtKB-UniRule"/>
</dbReference>
<dbReference type="InterPro" id="IPR011761">
    <property type="entry name" value="ATP-grasp"/>
</dbReference>
<keyword evidence="3 4" id="KW-0067">ATP-binding</keyword>
<reference evidence="6" key="1">
    <citation type="submission" date="2020-01" db="EMBL/GenBank/DDBJ databases">
        <authorList>
            <consortium name="DOE Joint Genome Institute"/>
            <person name="Haridas S."/>
            <person name="Albert R."/>
            <person name="Binder M."/>
            <person name="Bloem J."/>
            <person name="Labutti K."/>
            <person name="Salamov A."/>
            <person name="Andreopoulos B."/>
            <person name="Baker S.E."/>
            <person name="Barry K."/>
            <person name="Bills G."/>
            <person name="Bluhm B.H."/>
            <person name="Cannon C."/>
            <person name="Castanera R."/>
            <person name="Culley D.E."/>
            <person name="Daum C."/>
            <person name="Ezra D."/>
            <person name="Gonzalez J.B."/>
            <person name="Henrissat B."/>
            <person name="Kuo A."/>
            <person name="Liang C."/>
            <person name="Lipzen A."/>
            <person name="Lutzoni F."/>
            <person name="Magnuson J."/>
            <person name="Mondo S."/>
            <person name="Nolan M."/>
            <person name="Ohm R."/>
            <person name="Pangilinan J."/>
            <person name="Park H.-J."/>
            <person name="Ramirez L."/>
            <person name="Alfaro M."/>
            <person name="Sun H."/>
            <person name="Tritt A."/>
            <person name="Yoshinaga Y."/>
            <person name="Zwiers L.-H."/>
            <person name="Turgeon B.G."/>
            <person name="Goodwin S.B."/>
            <person name="Spatafora J.W."/>
            <person name="Crous P.W."/>
            <person name="Grigoriev I.V."/>
        </authorList>
    </citation>
    <scope>NUCLEOTIDE SEQUENCE</scope>
    <source>
        <strain evidence="6">P77</strain>
    </source>
</reference>
<dbReference type="InterPro" id="IPR041472">
    <property type="entry name" value="BL00235/CARNS1_N"/>
</dbReference>
<dbReference type="PANTHER" id="PTHR43585">
    <property type="entry name" value="FUMIPYRROLE BIOSYNTHESIS PROTEIN C"/>
    <property type="match status" value="1"/>
</dbReference>
<dbReference type="Gene3D" id="3.30.470.20">
    <property type="entry name" value="ATP-grasp fold, B domain"/>
    <property type="match status" value="1"/>
</dbReference>
<evidence type="ECO:0000256" key="4">
    <source>
        <dbReference type="PROSITE-ProRule" id="PRU00409"/>
    </source>
</evidence>
<dbReference type="GO" id="GO:0016874">
    <property type="term" value="F:ligase activity"/>
    <property type="evidence" value="ECO:0007669"/>
    <property type="project" value="UniProtKB-KW"/>
</dbReference>
<evidence type="ECO:0000313" key="6">
    <source>
        <dbReference type="EMBL" id="KAF1828648.1"/>
    </source>
</evidence>
<accession>A0A6A5JVW7</accession>
<dbReference type="Gene3D" id="3.40.50.20">
    <property type="match status" value="1"/>
</dbReference>
<dbReference type="InterPro" id="IPR052032">
    <property type="entry name" value="ATP-dep_AA_Ligase"/>
</dbReference>
<sequence length="677" mass="74854">MVSGSTSTFFSWSKDETTVFLRRLDLTPTGQSFLEALWYWDLEVTTNTPDVLSADISATHVSLNAYSGRLASKFIKLLDALADDSVPATVNEAKHATTILRLVFSRTSGFIARSDFLTYRLHDAQNVDTAVSFLEPLSSVSGANPDQGSATALTEDRIGLFEKALGGVVASVQTKSHGVNLLRRDLDEEFPKRLSVPWIINQAPTRSRIFWVQGRADIESSRQFYEAARSLGITLVVLDRPGHWLEDDSGPYAHYREAFIPMSVDGDDGLTQRVVEAVKSYPYKVDGIVTISDVRLPLIARACEILGLPTSPSAAYLRAGDKGITRELENASGSTKEGFVVTETAELDNILAEEESSLQFPLIVKPCSGWNSDCVTKVRNRGELYAAVHRASARHALSPHRSTKVVIEPYVDGPEIDANFIILDGKVLFCDISDDFPSSADRPDREISAPAANFMETLMDVPTNLPADEKEVLKHGLTASISRLGFQSGVFHCEARVRNSRAHYYQRSADGIVDMHVSDRVETQETSSCYLHEVNARSPGYVNSVAALLAHGVDYYAIRLLLGLGSRENERVRILAQPFLHSKPQYVLGVIVLPPTRAGIMASNDAVEDFLAAHPHLRKHVVHHQTIIKKGERVLGPDSSELWCVGYITVASRKGRQECLELVQQVREKFNYKLEDD</sequence>
<evidence type="ECO:0000256" key="1">
    <source>
        <dbReference type="ARBA" id="ARBA00022598"/>
    </source>
</evidence>
<protein>
    <recommendedName>
        <fullName evidence="5">ATP-grasp domain-containing protein</fullName>
    </recommendedName>
</protein>
<evidence type="ECO:0000256" key="2">
    <source>
        <dbReference type="ARBA" id="ARBA00022741"/>
    </source>
</evidence>
<keyword evidence="2 4" id="KW-0547">Nucleotide-binding</keyword>
<dbReference type="Pfam" id="PF18130">
    <property type="entry name" value="ATPgrasp_N"/>
    <property type="match status" value="1"/>
</dbReference>
<dbReference type="EMBL" id="ML975516">
    <property type="protein sequence ID" value="KAF1828648.1"/>
    <property type="molecule type" value="Genomic_DNA"/>
</dbReference>
<dbReference type="PROSITE" id="PS50975">
    <property type="entry name" value="ATP_GRASP"/>
    <property type="match status" value="1"/>
</dbReference>
<evidence type="ECO:0000313" key="7">
    <source>
        <dbReference type="Proteomes" id="UP000800040"/>
    </source>
</evidence>
<organism evidence="6 7">
    <name type="scientific">Decorospora gaudefroyi</name>
    <dbReference type="NCBI Taxonomy" id="184978"/>
    <lineage>
        <taxon>Eukaryota</taxon>
        <taxon>Fungi</taxon>
        <taxon>Dikarya</taxon>
        <taxon>Ascomycota</taxon>
        <taxon>Pezizomycotina</taxon>
        <taxon>Dothideomycetes</taxon>
        <taxon>Pleosporomycetidae</taxon>
        <taxon>Pleosporales</taxon>
        <taxon>Pleosporineae</taxon>
        <taxon>Pleosporaceae</taxon>
        <taxon>Decorospora</taxon>
    </lineage>
</organism>
<dbReference type="PANTHER" id="PTHR43585:SF2">
    <property type="entry name" value="ATP-GRASP ENZYME FSQD"/>
    <property type="match status" value="1"/>
</dbReference>
<feature type="domain" description="ATP-grasp" evidence="5">
    <location>
        <begin position="325"/>
        <end position="564"/>
    </location>
</feature>
<evidence type="ECO:0000259" key="5">
    <source>
        <dbReference type="PROSITE" id="PS50975"/>
    </source>
</evidence>
<name>A0A6A5JVW7_9PLEO</name>
<keyword evidence="7" id="KW-1185">Reference proteome</keyword>
<keyword evidence="1" id="KW-0436">Ligase</keyword>